<dbReference type="InterPro" id="IPR011227">
    <property type="entry name" value="UCP029730"/>
</dbReference>
<evidence type="ECO:0000313" key="1">
    <source>
        <dbReference type="EMBL" id="WVX50049.1"/>
    </source>
</evidence>
<name>A0ABZ2BZA0_9RHOB</name>
<sequence>MTLETMSDVGFTPAVVSRESGASGIVLVCEHASNFIPDAFGDLGLSRGARDSHIAWDPGALGVARHLSDLLDAPLVAGGVSRLIYDCNRPPEAPDAMPMRSEAFDVKGNIELSAAARAARVAQVYTPFSTALSQVLDASEARVMITIHSFTPIYLGQSRPVEIGVLHDADARLGDAMLAHASAHTDLKTERNQPYGPEDGVTHTLKEHGIKRGLLNVMLELRNDLIATQDAQRAMAEMLTPWLCASVAATIEAQS</sequence>
<dbReference type="Gene3D" id="3.40.630.40">
    <property type="entry name" value="Zn-dependent exopeptidases"/>
    <property type="match status" value="1"/>
</dbReference>
<keyword evidence="2" id="KW-1185">Reference proteome</keyword>
<dbReference type="EMBL" id="CP143423">
    <property type="protein sequence ID" value="WVX50049.1"/>
    <property type="molecule type" value="Genomic_DNA"/>
</dbReference>
<reference evidence="2" key="2">
    <citation type="submission" date="2024-01" db="EMBL/GenBank/DDBJ databases">
        <title>Roseobacter fucihabitans sp. nov., isolated from the brown alga Fucus spiralis.</title>
        <authorList>
            <person name="Hahnke S."/>
            <person name="Berger M."/>
            <person name="Schlingloff A."/>
            <person name="Athale I."/>
            <person name="Neumann-Schaal M."/>
            <person name="Adenaya A."/>
            <person name="Poehlein A."/>
            <person name="Daniel R."/>
            <person name="Pertersen J."/>
            <person name="Brinkhoff T."/>
        </authorList>
    </citation>
    <scope>NUCLEOTIDE SEQUENCE [LARGE SCALE GENOMIC DNA]</scope>
    <source>
        <strain evidence="2">B14</strain>
    </source>
</reference>
<protein>
    <recommendedName>
        <fullName evidence="3">N-formylglutamate amidohydrolase</fullName>
    </recommendedName>
</protein>
<dbReference type="Pfam" id="PF05013">
    <property type="entry name" value="FGase"/>
    <property type="match status" value="1"/>
</dbReference>
<dbReference type="PIRSF" id="PIRSF029730">
    <property type="entry name" value="UCP029730"/>
    <property type="match status" value="1"/>
</dbReference>
<gene>
    <name evidence="1" type="ORF">ROLI_031450</name>
</gene>
<proteinExistence type="predicted"/>
<accession>A0ABZ2BZA0</accession>
<dbReference type="SUPFAM" id="SSF53187">
    <property type="entry name" value="Zn-dependent exopeptidases"/>
    <property type="match status" value="1"/>
</dbReference>
<evidence type="ECO:0000313" key="2">
    <source>
        <dbReference type="Proteomes" id="UP001318682"/>
    </source>
</evidence>
<dbReference type="InterPro" id="IPR007709">
    <property type="entry name" value="N-FG_amidohydro"/>
</dbReference>
<dbReference type="RefSeq" id="WP_262386705.1">
    <property type="nucleotide sequence ID" value="NZ_CP143423.1"/>
</dbReference>
<organism evidence="1 2">
    <name type="scientific">Roseobacter fucihabitans</name>
    <dbReference type="NCBI Taxonomy" id="1537242"/>
    <lineage>
        <taxon>Bacteria</taxon>
        <taxon>Pseudomonadati</taxon>
        <taxon>Pseudomonadota</taxon>
        <taxon>Alphaproteobacteria</taxon>
        <taxon>Rhodobacterales</taxon>
        <taxon>Roseobacteraceae</taxon>
        <taxon>Roseobacter</taxon>
    </lineage>
</organism>
<dbReference type="Proteomes" id="UP001318682">
    <property type="component" value="Chromosome"/>
</dbReference>
<reference evidence="1 2" key="1">
    <citation type="submission" date="2015-07" db="EMBL/GenBank/DDBJ databases">
        <authorList>
            <person name="Voget S."/>
            <person name="Dogs M."/>
            <person name="Brinkhoff T.H."/>
            <person name="Daniel R."/>
        </authorList>
    </citation>
    <scope>NUCLEOTIDE SEQUENCE [LARGE SCALE GENOMIC DNA]</scope>
    <source>
        <strain evidence="1 2">B14</strain>
    </source>
</reference>
<evidence type="ECO:0008006" key="3">
    <source>
        <dbReference type="Google" id="ProtNLM"/>
    </source>
</evidence>